<organism evidence="1 2">
    <name type="scientific">Spiromyces aspiralis</name>
    <dbReference type="NCBI Taxonomy" id="68401"/>
    <lineage>
        <taxon>Eukaryota</taxon>
        <taxon>Fungi</taxon>
        <taxon>Fungi incertae sedis</taxon>
        <taxon>Zoopagomycota</taxon>
        <taxon>Kickxellomycotina</taxon>
        <taxon>Kickxellomycetes</taxon>
        <taxon>Kickxellales</taxon>
        <taxon>Kickxellaceae</taxon>
        <taxon>Spiromyces</taxon>
    </lineage>
</organism>
<accession>A0ACC1H9Q7</accession>
<dbReference type="EMBL" id="JAMZIH010007257">
    <property type="protein sequence ID" value="KAJ1673198.1"/>
    <property type="molecule type" value="Genomic_DNA"/>
</dbReference>
<keyword evidence="2" id="KW-1185">Reference proteome</keyword>
<evidence type="ECO:0000313" key="1">
    <source>
        <dbReference type="EMBL" id="KAJ1673198.1"/>
    </source>
</evidence>
<reference evidence="1" key="1">
    <citation type="submission" date="2022-06" db="EMBL/GenBank/DDBJ databases">
        <title>Phylogenomic reconstructions and comparative analyses of Kickxellomycotina fungi.</title>
        <authorList>
            <person name="Reynolds N.K."/>
            <person name="Stajich J.E."/>
            <person name="Barry K."/>
            <person name="Grigoriev I.V."/>
            <person name="Crous P."/>
            <person name="Smith M.E."/>
        </authorList>
    </citation>
    <scope>NUCLEOTIDE SEQUENCE</scope>
    <source>
        <strain evidence="1">RSA 2271</strain>
    </source>
</reference>
<name>A0ACC1H9Q7_9FUNG</name>
<protein>
    <submittedName>
        <fullName evidence="1">Uncharacterized protein</fullName>
    </submittedName>
</protein>
<dbReference type="Proteomes" id="UP001145114">
    <property type="component" value="Unassembled WGS sequence"/>
</dbReference>
<proteinExistence type="predicted"/>
<sequence length="378" mass="41364">MLNAGALVGAISSILQRYLTMLYIPAPVVNVLANQFLLKSILVASALVLVFNLAIALPTKYLLSKIGLKMRWVRFLSLQGLRMGFNLKSGLAVQIEIDELGLEIKTMRRLRKRMLRLWRKLRGKDEHEASRPTASFQPPSTASLASDRQGFKCAATSTTSPLPSVSKGQRRLHSTAFQLSSSPSSPSLSGLLPPGRDLRGSPIGPESSGPTSSGSSNSSSNNNNIDGHARHRSSCEKAPAEELSKRIQLYANGIYVRIFITPRNREVYKPDRVQPYPVNKRKNAKGSGPETALPTPPNMDYKDACMEAQKAAAKLAQSISRAMRTIVYVTGWISPWIEVSITSLQIMVSEDSISARAGEGFTIKVSQVQTRADESRVN</sequence>
<comment type="caution">
    <text evidence="1">The sequence shown here is derived from an EMBL/GenBank/DDBJ whole genome shotgun (WGS) entry which is preliminary data.</text>
</comment>
<feature type="non-terminal residue" evidence="1">
    <location>
        <position position="378"/>
    </location>
</feature>
<gene>
    <name evidence="1" type="ORF">EV182_005707</name>
</gene>
<evidence type="ECO:0000313" key="2">
    <source>
        <dbReference type="Proteomes" id="UP001145114"/>
    </source>
</evidence>